<dbReference type="Ensembl" id="ENSCPIT00010018003.1">
    <property type="protein sequence ID" value="ENSCPIP00010015104.1"/>
    <property type="gene ID" value="ENSCPIG00010012037.1"/>
</dbReference>
<dbReference type="GO" id="GO:0010008">
    <property type="term" value="C:endosome membrane"/>
    <property type="evidence" value="ECO:0007669"/>
    <property type="project" value="UniProtKB-SubCell"/>
</dbReference>
<dbReference type="GO" id="GO:0005096">
    <property type="term" value="F:GTPase activator activity"/>
    <property type="evidence" value="ECO:0007669"/>
    <property type="project" value="UniProtKB-KW"/>
</dbReference>
<keyword evidence="7" id="KW-0732">Signal</keyword>
<accession>A0A8C3LT90</accession>
<reference evidence="10" key="2">
    <citation type="submission" date="2025-09" db="UniProtKB">
        <authorList>
            <consortium name="Ensembl"/>
        </authorList>
    </citation>
    <scope>IDENTIFICATION</scope>
</reference>
<dbReference type="InterPro" id="IPR001849">
    <property type="entry name" value="PH_domain"/>
</dbReference>
<dbReference type="SMART" id="SM00105">
    <property type="entry name" value="ArfGap"/>
    <property type="match status" value="1"/>
</dbReference>
<dbReference type="Gene3D" id="1.20.1270.60">
    <property type="entry name" value="Arfaptin homology (AH) domain/BAR domain"/>
    <property type="match status" value="1"/>
</dbReference>
<proteinExistence type="predicted"/>
<dbReference type="PROSITE" id="PS50297">
    <property type="entry name" value="ANK_REP_REGION"/>
    <property type="match status" value="2"/>
</dbReference>
<evidence type="ECO:0000256" key="4">
    <source>
        <dbReference type="PROSITE-ProRule" id="PRU00023"/>
    </source>
</evidence>
<feature type="signal peptide" evidence="7">
    <location>
        <begin position="1"/>
        <end position="19"/>
    </location>
</feature>
<sequence>MLQFALSLLAAHASFFSHGHTTAASSQPFRTSLGTQLEQMELEAARRQRDLEQRHALLLQQVGGEVVGVASGGAGPDAPPMEGYLYKRASNAFRTWSRRWFSIQSNQLVYLKRAQDPPTVVVPDLRLCTVKPCPELERRFCFEVVFGTPNPYGVGDVRTPNPAMGVPFPPPPSIVPILLQPLGSTSGSGGSQGGREVLGLILGLEGNENCCECRAPDPAWASVNLGITLCIECSGIHRVVGVASGVWVWPGPHFIPISPSLAEPEPPPSLHPGALLYWGAQHQRLPAMADALAHGADPGWANVAEEHRTPLLQAVAVNSLLGCEFLLQNGANVNQRDSHGRGPLHHATMLGHTGLVCLFLKRGADINAVDAEGKDALTIAMELANADIVTLLRLAKMRELDAAQGQTGDDTYLDIFRDISLMASDNPEKLTRAPSKHSTL</sequence>
<dbReference type="InterPro" id="IPR001164">
    <property type="entry name" value="ArfGAP_dom"/>
</dbReference>
<dbReference type="PRINTS" id="PR00405">
    <property type="entry name" value="REVINTRACTNG"/>
</dbReference>
<dbReference type="SUPFAM" id="SSF50729">
    <property type="entry name" value="PH domain-like"/>
    <property type="match status" value="1"/>
</dbReference>
<dbReference type="Gene3D" id="1.10.220.150">
    <property type="entry name" value="Arf GTPase activating protein"/>
    <property type="match status" value="1"/>
</dbReference>
<dbReference type="InterPro" id="IPR027267">
    <property type="entry name" value="AH/BAR_dom_sf"/>
</dbReference>
<dbReference type="GO" id="GO:0008270">
    <property type="term" value="F:zinc ion binding"/>
    <property type="evidence" value="ECO:0007669"/>
    <property type="project" value="UniProtKB-KW"/>
</dbReference>
<dbReference type="FunFam" id="1.25.40.20:FF:000020">
    <property type="entry name" value="Arf-GAP with coiled-coil, ANK repeat and PH domain-containing protein 2"/>
    <property type="match status" value="1"/>
</dbReference>
<dbReference type="PROSITE" id="PS50003">
    <property type="entry name" value="PH_DOMAIN"/>
    <property type="match status" value="1"/>
</dbReference>
<comment type="function">
    <text evidence="6">GTPase-activating protein for the ADP ribosylation factor family.</text>
</comment>
<dbReference type="InterPro" id="IPR038508">
    <property type="entry name" value="ArfGAP_dom_sf"/>
</dbReference>
<dbReference type="SUPFAM" id="SSF103657">
    <property type="entry name" value="BAR/IMD domain-like"/>
    <property type="match status" value="1"/>
</dbReference>
<dbReference type="Gene3D" id="1.25.40.20">
    <property type="entry name" value="Ankyrin repeat-containing domain"/>
    <property type="match status" value="1"/>
</dbReference>
<evidence type="ECO:0000256" key="5">
    <source>
        <dbReference type="PROSITE-ProRule" id="PRU00288"/>
    </source>
</evidence>
<dbReference type="Pfam" id="PF00169">
    <property type="entry name" value="PH"/>
    <property type="match status" value="1"/>
</dbReference>
<dbReference type="InterPro" id="IPR002110">
    <property type="entry name" value="Ankyrin_rpt"/>
</dbReference>
<evidence type="ECO:0000256" key="3">
    <source>
        <dbReference type="ARBA" id="ARBA00022833"/>
    </source>
</evidence>
<name>A0A8C3LT90_CHRPC</name>
<reference evidence="10" key="1">
    <citation type="submission" date="2025-08" db="UniProtKB">
        <authorList>
            <consortium name="Ensembl"/>
        </authorList>
    </citation>
    <scope>IDENTIFICATION</scope>
</reference>
<dbReference type="InterPro" id="IPR011993">
    <property type="entry name" value="PH-like_dom_sf"/>
</dbReference>
<dbReference type="SUPFAM" id="SSF48403">
    <property type="entry name" value="Ankyrin repeat"/>
    <property type="match status" value="1"/>
</dbReference>
<dbReference type="SMART" id="SM00248">
    <property type="entry name" value="ANK"/>
    <property type="match status" value="3"/>
</dbReference>
<keyword evidence="1 6" id="KW-0479">Metal-binding</keyword>
<dbReference type="PROSITE" id="PS50088">
    <property type="entry name" value="ANK_REPEAT"/>
    <property type="match status" value="2"/>
</dbReference>
<keyword evidence="2 5" id="KW-0863">Zinc-finger</keyword>
<dbReference type="Gene3D" id="2.30.29.30">
    <property type="entry name" value="Pleckstrin-homology domain (PH domain)/Phosphotyrosine-binding domain (PTB)"/>
    <property type="match status" value="1"/>
</dbReference>
<dbReference type="InterPro" id="IPR036770">
    <property type="entry name" value="Ankyrin_rpt-contain_sf"/>
</dbReference>
<protein>
    <recommendedName>
        <fullName evidence="6">Arf-GAP with coiled-coil, ANK repeat and PH domain-containing protein</fullName>
        <shortName evidence="6">Cnt-b</shortName>
    </recommendedName>
    <alternativeName>
        <fullName evidence="6">Centaurin-beta</fullName>
    </alternativeName>
</protein>
<evidence type="ECO:0000259" key="8">
    <source>
        <dbReference type="PROSITE" id="PS50003"/>
    </source>
</evidence>
<comment type="domain">
    <text evidence="6">PH domain binds phospholipids including phosphatidic acid, phosphatidylinositol 3-phosphate, phosphatidylinositol 3,5-bisphosphate (PIP2) and phosphatidylinositol 3,4,5-trisphosphate (PIP3). May mediate protein binding to PIP2 or PIP3 containing membranes.</text>
</comment>
<dbReference type="CDD" id="cd13250">
    <property type="entry name" value="PH_ACAP"/>
    <property type="match status" value="1"/>
</dbReference>
<dbReference type="PANTHER" id="PTHR23180">
    <property type="entry name" value="CENTAURIN/ARF"/>
    <property type="match status" value="1"/>
</dbReference>
<feature type="domain" description="PH" evidence="8">
    <location>
        <begin position="78"/>
        <end position="112"/>
    </location>
</feature>
<dbReference type="InterPro" id="IPR037278">
    <property type="entry name" value="ARFGAP/RecO"/>
</dbReference>
<evidence type="ECO:0000259" key="9">
    <source>
        <dbReference type="PROSITE" id="PS50115"/>
    </source>
</evidence>
<evidence type="ECO:0000256" key="1">
    <source>
        <dbReference type="ARBA" id="ARBA00022723"/>
    </source>
</evidence>
<feature type="chain" id="PRO_5034185762" description="Arf-GAP with coiled-coil, ANK repeat and PH domain-containing protein" evidence="7">
    <location>
        <begin position="20"/>
        <end position="440"/>
    </location>
</feature>
<dbReference type="PANTHER" id="PTHR23180:SF197">
    <property type="entry name" value="ARF-GAP WITH COILED-COIL, ANK REPEAT AND PH DOMAIN-CONTAINING PROTEIN 1"/>
    <property type="match status" value="1"/>
</dbReference>
<dbReference type="SUPFAM" id="SSF57863">
    <property type="entry name" value="ArfGap/RecO-like zinc finger"/>
    <property type="match status" value="1"/>
</dbReference>
<keyword evidence="11" id="KW-1185">Reference proteome</keyword>
<dbReference type="AlphaFoldDB" id="A0A8C3LT90"/>
<keyword evidence="3 6" id="KW-0862">Zinc</keyword>
<dbReference type="InterPro" id="IPR045258">
    <property type="entry name" value="ACAP1/2/3-like"/>
</dbReference>
<feature type="domain" description="Arf-GAP" evidence="9">
    <location>
        <begin position="195"/>
        <end position="261"/>
    </location>
</feature>
<keyword evidence="6" id="KW-0967">Endosome</keyword>
<comment type="activity regulation">
    <text evidence="6">GAP activity stimulated by phosphatidylinositol 4,5-bisphosphate (PIP2) and phosphatidic acid.</text>
</comment>
<feature type="repeat" description="ANK" evidence="4">
    <location>
        <begin position="339"/>
        <end position="371"/>
    </location>
</feature>
<keyword evidence="6" id="KW-0343">GTPase activation</keyword>
<evidence type="ECO:0000313" key="11">
    <source>
        <dbReference type="Proteomes" id="UP000694543"/>
    </source>
</evidence>
<comment type="subcellular location">
    <subcellularLocation>
        <location evidence="6">Endosome membrane</location>
        <topology evidence="6">Peripheral membrane protein</topology>
    </subcellularLocation>
</comment>
<evidence type="ECO:0000256" key="6">
    <source>
        <dbReference type="RuleBase" id="RU369028"/>
    </source>
</evidence>
<keyword evidence="6" id="KW-0677">Repeat</keyword>
<dbReference type="Pfam" id="PF12796">
    <property type="entry name" value="Ank_2"/>
    <property type="match status" value="1"/>
</dbReference>
<evidence type="ECO:0000313" key="10">
    <source>
        <dbReference type="Ensembl" id="ENSCPIP00010015104.1"/>
    </source>
</evidence>
<dbReference type="PROSITE" id="PS50115">
    <property type="entry name" value="ARFGAP"/>
    <property type="match status" value="1"/>
</dbReference>
<evidence type="ECO:0000256" key="7">
    <source>
        <dbReference type="SAM" id="SignalP"/>
    </source>
</evidence>
<comment type="domain">
    <text evidence="6">The BAR domain mediates homodimerization, it can neither bind membrane nor impart curvature, but instead requires the neighboring PH domain to achieve these functions.</text>
</comment>
<evidence type="ECO:0000256" key="2">
    <source>
        <dbReference type="ARBA" id="ARBA00022771"/>
    </source>
</evidence>
<dbReference type="Proteomes" id="UP000694543">
    <property type="component" value="Unplaced"/>
</dbReference>
<keyword evidence="4 6" id="KW-0040">ANK repeat</keyword>
<feature type="repeat" description="ANK" evidence="4">
    <location>
        <begin position="306"/>
        <end position="338"/>
    </location>
</feature>
<organism evidence="10 11">
    <name type="scientific">Chrysolophus pictus</name>
    <name type="common">Golden pheasant</name>
    <name type="synonym">Phasianus pictus</name>
    <dbReference type="NCBI Taxonomy" id="9089"/>
    <lineage>
        <taxon>Eukaryota</taxon>
        <taxon>Metazoa</taxon>
        <taxon>Chordata</taxon>
        <taxon>Craniata</taxon>
        <taxon>Vertebrata</taxon>
        <taxon>Euteleostomi</taxon>
        <taxon>Archelosauria</taxon>
        <taxon>Archosauria</taxon>
        <taxon>Dinosauria</taxon>
        <taxon>Saurischia</taxon>
        <taxon>Theropoda</taxon>
        <taxon>Coelurosauria</taxon>
        <taxon>Aves</taxon>
        <taxon>Neognathae</taxon>
        <taxon>Galloanserae</taxon>
        <taxon>Galliformes</taxon>
        <taxon>Phasianidae</taxon>
        <taxon>Phasianinae</taxon>
        <taxon>Chrysolophus</taxon>
    </lineage>
</organism>
<dbReference type="Pfam" id="PF01412">
    <property type="entry name" value="ArfGap"/>
    <property type="match status" value="1"/>
</dbReference>